<gene>
    <name evidence="1" type="ORF">NRO40_01245</name>
</gene>
<dbReference type="Pfam" id="PF05800">
    <property type="entry name" value="GvpO"/>
    <property type="match status" value="1"/>
</dbReference>
<reference evidence="1" key="1">
    <citation type="submission" date="2022-08" db="EMBL/GenBank/DDBJ databases">
        <title>Streptomyces changanensis sp. nov., an actinomycete isolated from soil.</title>
        <authorList>
            <person name="Wu H."/>
            <person name="Han L."/>
        </authorList>
    </citation>
    <scope>NUCLEOTIDE SEQUENCE</scope>
    <source>
        <strain evidence="1">HL-66</strain>
    </source>
</reference>
<organism evidence="1 2">
    <name type="scientific">Streptomyces changanensis</name>
    <dbReference type="NCBI Taxonomy" id="2964669"/>
    <lineage>
        <taxon>Bacteria</taxon>
        <taxon>Bacillati</taxon>
        <taxon>Actinomycetota</taxon>
        <taxon>Actinomycetes</taxon>
        <taxon>Kitasatosporales</taxon>
        <taxon>Streptomycetaceae</taxon>
        <taxon>Streptomyces</taxon>
    </lineage>
</organism>
<keyword evidence="2" id="KW-1185">Reference proteome</keyword>
<protein>
    <submittedName>
        <fullName evidence="1">Gas vesicle protein</fullName>
    </submittedName>
</protein>
<dbReference type="InterPro" id="IPR008634">
    <property type="entry name" value="Gas-vesicle_GvpO"/>
</dbReference>
<dbReference type="RefSeq" id="WP_257375308.1">
    <property type="nucleotide sequence ID" value="NZ_CP102332.1"/>
</dbReference>
<proteinExistence type="predicted"/>
<name>A0ABY5N0A3_9ACTN</name>
<dbReference type="Proteomes" id="UP001060150">
    <property type="component" value="Chromosome"/>
</dbReference>
<evidence type="ECO:0000313" key="1">
    <source>
        <dbReference type="EMBL" id="UUS29593.1"/>
    </source>
</evidence>
<dbReference type="EMBL" id="CP102332">
    <property type="protein sequence ID" value="UUS29593.1"/>
    <property type="molecule type" value="Genomic_DNA"/>
</dbReference>
<evidence type="ECO:0000313" key="2">
    <source>
        <dbReference type="Proteomes" id="UP001060150"/>
    </source>
</evidence>
<dbReference type="PIRSF" id="PIRSF028743">
    <property type="entry name" value="GvpO_protein"/>
    <property type="match status" value="1"/>
</dbReference>
<accession>A0ABY5N0A3</accession>
<sequence length="87" mass="9896">MANASETLRLACEQLSQLTGQAPESVSSFQRTDDGWRLTVEVVELSRIPDTTSLLASYEVELDEEGELTGYRRVRRYERGKADDRSR</sequence>